<name>A0A397J5A8_9GLOM</name>
<evidence type="ECO:0000313" key="3">
    <source>
        <dbReference type="EMBL" id="RHZ80253.1"/>
    </source>
</evidence>
<evidence type="ECO:0000313" key="4">
    <source>
        <dbReference type="Proteomes" id="UP000266861"/>
    </source>
</evidence>
<feature type="compositionally biased region" description="Basic and acidic residues" evidence="1">
    <location>
        <begin position="292"/>
        <end position="310"/>
    </location>
</feature>
<comment type="caution">
    <text evidence="3">The sequence shown here is derived from an EMBL/GenBank/DDBJ whole genome shotgun (WGS) entry which is preliminary data.</text>
</comment>
<dbReference type="SMART" id="SM00225">
    <property type="entry name" value="BTB"/>
    <property type="match status" value="1"/>
</dbReference>
<feature type="region of interest" description="Disordered" evidence="1">
    <location>
        <begin position="286"/>
        <end position="313"/>
    </location>
</feature>
<dbReference type="InterPro" id="IPR011333">
    <property type="entry name" value="SKP1/BTB/POZ_sf"/>
</dbReference>
<dbReference type="AlphaFoldDB" id="A0A397J5A8"/>
<dbReference type="Proteomes" id="UP000266861">
    <property type="component" value="Unassembled WGS sequence"/>
</dbReference>
<feature type="domain" description="BTB" evidence="2">
    <location>
        <begin position="18"/>
        <end position="176"/>
    </location>
</feature>
<gene>
    <name evidence="3" type="ORF">Glove_138g13</name>
</gene>
<evidence type="ECO:0000256" key="1">
    <source>
        <dbReference type="SAM" id="MobiDB-lite"/>
    </source>
</evidence>
<reference evidence="3 4" key="1">
    <citation type="submission" date="2018-08" db="EMBL/GenBank/DDBJ databases">
        <title>Genome and evolution of the arbuscular mycorrhizal fungus Diversispora epigaea (formerly Glomus versiforme) and its bacterial endosymbionts.</title>
        <authorList>
            <person name="Sun X."/>
            <person name="Fei Z."/>
            <person name="Harrison M."/>
        </authorList>
    </citation>
    <scope>NUCLEOTIDE SEQUENCE [LARGE SCALE GENOMIC DNA]</scope>
    <source>
        <strain evidence="3 4">IT104</strain>
    </source>
</reference>
<feature type="region of interest" description="Disordered" evidence="1">
    <location>
        <begin position="347"/>
        <end position="388"/>
    </location>
</feature>
<feature type="compositionally biased region" description="Low complexity" evidence="1">
    <location>
        <begin position="363"/>
        <end position="372"/>
    </location>
</feature>
<keyword evidence="4" id="KW-1185">Reference proteome</keyword>
<dbReference type="OrthoDB" id="2325218at2759"/>
<accession>A0A397J5A8</accession>
<organism evidence="3 4">
    <name type="scientific">Diversispora epigaea</name>
    <dbReference type="NCBI Taxonomy" id="1348612"/>
    <lineage>
        <taxon>Eukaryota</taxon>
        <taxon>Fungi</taxon>
        <taxon>Fungi incertae sedis</taxon>
        <taxon>Mucoromycota</taxon>
        <taxon>Glomeromycotina</taxon>
        <taxon>Glomeromycetes</taxon>
        <taxon>Diversisporales</taxon>
        <taxon>Diversisporaceae</taxon>
        <taxon>Diversispora</taxon>
    </lineage>
</organism>
<protein>
    <recommendedName>
        <fullName evidence="2">BTB domain-containing protein</fullName>
    </recommendedName>
</protein>
<proteinExistence type="predicted"/>
<dbReference type="Gene3D" id="3.30.710.10">
    <property type="entry name" value="Potassium Channel Kv1.1, Chain A"/>
    <property type="match status" value="1"/>
</dbReference>
<dbReference type="SUPFAM" id="SSF54695">
    <property type="entry name" value="POZ domain"/>
    <property type="match status" value="1"/>
</dbReference>
<sequence length="419" mass="50097">MDVRSPFLGPLFNDIKTSDILLRIDNIHFHAHVCVLSVTSRFWNRYFRYTKLQKRFTLLNEKINNDNDNNNCNNDYNKNRNNNSFSHDEREIMFRHDYSCLKSKSITKLYQYKGDPETELNYTFEDFGIFLKYLYGYPIEERDVNKFFVLAYLASNHKFDVPELLEFCDQILYKMWDCQNWRVTLRVSKWIGLIKLRFKVLKYIYSKGDSMFLSYISKELDEFDWKIIYVISDKDPSCKSDFEELFNIKEYEECEDENQKDFEFQEKSNNCDIKLKEEKEIEIKEEEIEGVEETKKEGEEVEETAEKKEDEESEMFEDFMQFDITENVSTIENECMEIKMTIEDYDLQNNDNNNDNDNDDDNNGNNVNNGNNENEENNEMITANSSSSGSFYENFKNLCMNNGNSSDDDHHVHWGQVQY</sequence>
<dbReference type="InterPro" id="IPR000210">
    <property type="entry name" value="BTB/POZ_dom"/>
</dbReference>
<dbReference type="EMBL" id="PQFF01000129">
    <property type="protein sequence ID" value="RHZ80253.1"/>
    <property type="molecule type" value="Genomic_DNA"/>
</dbReference>
<evidence type="ECO:0000259" key="2">
    <source>
        <dbReference type="SMART" id="SM00225"/>
    </source>
</evidence>